<proteinExistence type="predicted"/>
<dbReference type="Pfam" id="PF11006">
    <property type="entry name" value="DUF2845"/>
    <property type="match status" value="1"/>
</dbReference>
<keyword evidence="1" id="KW-0732">Signal</keyword>
<evidence type="ECO:0000256" key="1">
    <source>
        <dbReference type="SAM" id="SignalP"/>
    </source>
</evidence>
<dbReference type="Proteomes" id="UP000291334">
    <property type="component" value="Unassembled WGS sequence"/>
</dbReference>
<accession>A0ABY1Z832</accession>
<evidence type="ECO:0000313" key="2">
    <source>
        <dbReference type="EMBL" id="TBV07345.1"/>
    </source>
</evidence>
<dbReference type="InterPro" id="IPR021268">
    <property type="entry name" value="DUF2845"/>
</dbReference>
<organism evidence="2 3">
    <name type="scientific">Phytopseudomonas dryadis</name>
    <dbReference type="NCBI Taxonomy" id="2487520"/>
    <lineage>
        <taxon>Bacteria</taxon>
        <taxon>Pseudomonadati</taxon>
        <taxon>Pseudomonadota</taxon>
        <taxon>Gammaproteobacteria</taxon>
        <taxon>Pseudomonadales</taxon>
        <taxon>Pseudomonadaceae</taxon>
        <taxon>Phytopseudomonas</taxon>
    </lineage>
</organism>
<reference evidence="2 3" key="1">
    <citation type="submission" date="2018-06" db="EMBL/GenBank/DDBJ databases">
        <title>Three novel Pseudomonas species isolated from symptomatic oak.</title>
        <authorList>
            <person name="Bueno-Gonzalez V."/>
            <person name="Brady C."/>
        </authorList>
    </citation>
    <scope>NUCLEOTIDE SEQUENCE [LARGE SCALE GENOMIC DNA]</scope>
    <source>
        <strain evidence="2 3">P26B</strain>
    </source>
</reference>
<gene>
    <name evidence="2" type="ORF">DNK34_08925</name>
</gene>
<dbReference type="EMBL" id="QJUM01000008">
    <property type="protein sequence ID" value="TBV07345.1"/>
    <property type="molecule type" value="Genomic_DNA"/>
</dbReference>
<dbReference type="RefSeq" id="WP_131175397.1">
    <property type="nucleotide sequence ID" value="NZ_QJUM01000008.1"/>
</dbReference>
<feature type="signal peptide" evidence="1">
    <location>
        <begin position="1"/>
        <end position="19"/>
    </location>
</feature>
<feature type="chain" id="PRO_5046292261" description="DUF2845 domain-containing protein" evidence="1">
    <location>
        <begin position="20"/>
        <end position="99"/>
    </location>
</feature>
<keyword evidence="3" id="KW-1185">Reference proteome</keyword>
<evidence type="ECO:0000313" key="3">
    <source>
        <dbReference type="Proteomes" id="UP000291334"/>
    </source>
</evidence>
<sequence>MKGFIAAVLLLLVAGTTQAATWRCGNALASTGDASGEVLAKCGEPNRRDFLGYKEIIDRYGFGNEVEVEEWSYGPRNGMNYFLRFEGNRLQKIESKRGN</sequence>
<name>A0ABY1Z832_9GAMM</name>
<evidence type="ECO:0008006" key="4">
    <source>
        <dbReference type="Google" id="ProtNLM"/>
    </source>
</evidence>
<protein>
    <recommendedName>
        <fullName evidence="4">DUF2845 domain-containing protein</fullName>
    </recommendedName>
</protein>
<comment type="caution">
    <text evidence="2">The sequence shown here is derived from an EMBL/GenBank/DDBJ whole genome shotgun (WGS) entry which is preliminary data.</text>
</comment>